<keyword evidence="4" id="KW-0238">DNA-binding</keyword>
<feature type="domain" description="Calmodulin binding protein-like N-terminal" evidence="9">
    <location>
        <begin position="216"/>
        <end position="347"/>
    </location>
</feature>
<dbReference type="GO" id="GO:0080142">
    <property type="term" value="P:regulation of salicylic acid biosynthetic process"/>
    <property type="evidence" value="ECO:0007669"/>
    <property type="project" value="TreeGrafter"/>
</dbReference>
<gene>
    <name evidence="12" type="ORF">NCGR_LOCUS50893</name>
</gene>
<protein>
    <recommendedName>
        <fullName evidence="14">Calmodulin-binding protein</fullName>
    </recommendedName>
</protein>
<keyword evidence="6" id="KW-0804">Transcription</keyword>
<evidence type="ECO:0000259" key="9">
    <source>
        <dbReference type="Pfam" id="PF07887"/>
    </source>
</evidence>
<feature type="domain" description="Calmodulin binding protein C-terminal" evidence="11">
    <location>
        <begin position="434"/>
        <end position="493"/>
    </location>
</feature>
<dbReference type="EMBL" id="CAJGYO010000014">
    <property type="protein sequence ID" value="CAD6267588.1"/>
    <property type="molecule type" value="Genomic_DNA"/>
</dbReference>
<proteinExistence type="inferred from homology"/>
<evidence type="ECO:0000256" key="8">
    <source>
        <dbReference type="SAM" id="MobiDB-lite"/>
    </source>
</evidence>
<dbReference type="InterPro" id="IPR046830">
    <property type="entry name" value="Calmod_bind_M"/>
</dbReference>
<dbReference type="PANTHER" id="PTHR31713">
    <property type="entry name" value="OS02G0177800 PROTEIN"/>
    <property type="match status" value="1"/>
</dbReference>
<dbReference type="Pfam" id="PF20451">
    <property type="entry name" value="Calmod_bind_M"/>
    <property type="match status" value="1"/>
</dbReference>
<evidence type="ECO:0000256" key="5">
    <source>
        <dbReference type="ARBA" id="ARBA00023159"/>
    </source>
</evidence>
<feature type="domain" description="Calmodulin binding protein central" evidence="10">
    <location>
        <begin position="363"/>
        <end position="428"/>
    </location>
</feature>
<evidence type="ECO:0000313" key="12">
    <source>
        <dbReference type="EMBL" id="CAD6267588.1"/>
    </source>
</evidence>
<organism evidence="12 13">
    <name type="scientific">Miscanthus lutarioriparius</name>
    <dbReference type="NCBI Taxonomy" id="422564"/>
    <lineage>
        <taxon>Eukaryota</taxon>
        <taxon>Viridiplantae</taxon>
        <taxon>Streptophyta</taxon>
        <taxon>Embryophyta</taxon>
        <taxon>Tracheophyta</taxon>
        <taxon>Spermatophyta</taxon>
        <taxon>Magnoliopsida</taxon>
        <taxon>Liliopsida</taxon>
        <taxon>Poales</taxon>
        <taxon>Poaceae</taxon>
        <taxon>PACMAD clade</taxon>
        <taxon>Panicoideae</taxon>
        <taxon>Andropogonodae</taxon>
        <taxon>Andropogoneae</taxon>
        <taxon>Saccharinae</taxon>
        <taxon>Miscanthus</taxon>
    </lineage>
</organism>
<evidence type="ECO:0000259" key="11">
    <source>
        <dbReference type="Pfam" id="PF20452"/>
    </source>
</evidence>
<keyword evidence="7" id="KW-0539">Nucleus</keyword>
<dbReference type="InterPro" id="IPR046829">
    <property type="entry name" value="Calmod_bind_C"/>
</dbReference>
<feature type="region of interest" description="Disordered" evidence="8">
    <location>
        <begin position="108"/>
        <end position="132"/>
    </location>
</feature>
<dbReference type="Pfam" id="PF07887">
    <property type="entry name" value="Calmodulin_bind"/>
    <property type="match status" value="1"/>
</dbReference>
<dbReference type="GO" id="GO:0005634">
    <property type="term" value="C:nucleus"/>
    <property type="evidence" value="ECO:0007669"/>
    <property type="project" value="UniProtKB-SubCell"/>
</dbReference>
<comment type="similarity">
    <text evidence="2">Belongs to the plant ACBP60 protein family.</text>
</comment>
<dbReference type="GO" id="GO:0005516">
    <property type="term" value="F:calmodulin binding"/>
    <property type="evidence" value="ECO:0007669"/>
    <property type="project" value="InterPro"/>
</dbReference>
<evidence type="ECO:0000256" key="3">
    <source>
        <dbReference type="ARBA" id="ARBA00023015"/>
    </source>
</evidence>
<dbReference type="InterPro" id="IPR012416">
    <property type="entry name" value="CBP60"/>
</dbReference>
<dbReference type="Proteomes" id="UP000604825">
    <property type="component" value="Unassembled WGS sequence"/>
</dbReference>
<keyword evidence="13" id="KW-1185">Reference proteome</keyword>
<sequence length="768" mass="85749">MAEQKLKLYFLASKVPNHTKFDSSTKDLSAENQEQGNGQNVDTAESSQPRRKFQTRDFAAGRQPGWNSEAQERSQLVPATFPPSSRPASISAPSLGLSRCFVLVHRRSSPMAPPSSSSRRLQWSGTDNAAGGELSLPRRRWQSVLQVTRTRRKTTEGLFGFRRMMEAEFMGMFLPVFGSMLQRVVSEEVEKAMFRQFSAPAAPPRLLVDRNQHPRYQLMFLNGLKPVYTMTKLESDDGTALKVAIVERLENSRPNIVRYGPLSSSRVEVVVLHGNFNAKNEESWSPEEFKKHIVSGREKSAQLLTGNLALKLNGGEAVLENATFTDNSSFTSTKMFRLGLRLVNSSEREFLKASPSLFHYPPMLEDEVWRLKKIGKIGAYHQALSDNGIHSVQEFLRAYMKDEQKLIKIFNKMPQSTWKSIIEHAMTCKVGDSLYLYEVQGKDAGLFFDEIYQLVGAKFGDCYKPIDQLNEIEKNLVQALKQGAYQNIDGLQPNYKMVNNYPVLCSFPAQGTSLFSALHPNQQILNYDMGESSTGVGFGSRPSRETFNTSLGASNVPVDISRFVQGQSSNYMPLRHEQTINRVLPYDSSKGALLPRPRLAQLQIPNSEGTFFGPDASPPAVIPNNILVGQGAALSEESYSGLPVDSLSSTDVIMSLMQSSFQLPRNSDSFSNHSEQQCHGHTTMQLQQFVTGFQPSRTNSFDLNSCDELVQNFISKISKSEGASTPLSPRKWVKIRAALKLASVGRLSRTSRRGPHCNPPRPRLVPII</sequence>
<comment type="caution">
    <text evidence="12">The sequence shown here is derived from an EMBL/GenBank/DDBJ whole genome shotgun (WGS) entry which is preliminary data.</text>
</comment>
<evidence type="ECO:0000313" key="13">
    <source>
        <dbReference type="Proteomes" id="UP000604825"/>
    </source>
</evidence>
<evidence type="ECO:0000256" key="4">
    <source>
        <dbReference type="ARBA" id="ARBA00023125"/>
    </source>
</evidence>
<reference evidence="12" key="1">
    <citation type="submission" date="2020-10" db="EMBL/GenBank/DDBJ databases">
        <authorList>
            <person name="Han B."/>
            <person name="Lu T."/>
            <person name="Zhao Q."/>
            <person name="Huang X."/>
            <person name="Zhao Y."/>
        </authorList>
    </citation>
    <scope>NUCLEOTIDE SEQUENCE</scope>
</reference>
<comment type="subcellular location">
    <subcellularLocation>
        <location evidence="1">Nucleus</location>
    </subcellularLocation>
</comment>
<dbReference type="OrthoDB" id="748178at2759"/>
<keyword evidence="5" id="KW-0010">Activator</keyword>
<evidence type="ECO:0000256" key="7">
    <source>
        <dbReference type="ARBA" id="ARBA00023242"/>
    </source>
</evidence>
<dbReference type="GO" id="GO:0003700">
    <property type="term" value="F:DNA-binding transcription factor activity"/>
    <property type="evidence" value="ECO:0007669"/>
    <property type="project" value="TreeGrafter"/>
</dbReference>
<evidence type="ECO:0000259" key="10">
    <source>
        <dbReference type="Pfam" id="PF20451"/>
    </source>
</evidence>
<dbReference type="Pfam" id="PF20452">
    <property type="entry name" value="Calmod_bind_C"/>
    <property type="match status" value="1"/>
</dbReference>
<evidence type="ECO:0008006" key="14">
    <source>
        <dbReference type="Google" id="ProtNLM"/>
    </source>
</evidence>
<dbReference type="AlphaFoldDB" id="A0A811RBK7"/>
<feature type="compositionally biased region" description="Basic and acidic residues" evidence="8">
    <location>
        <begin position="19"/>
        <end position="29"/>
    </location>
</feature>
<evidence type="ECO:0000256" key="6">
    <source>
        <dbReference type="ARBA" id="ARBA00023163"/>
    </source>
</evidence>
<feature type="region of interest" description="Disordered" evidence="8">
    <location>
        <begin position="18"/>
        <end position="90"/>
    </location>
</feature>
<name>A0A811RBK7_9POAL</name>
<feature type="compositionally biased region" description="Polar residues" evidence="8">
    <location>
        <begin position="30"/>
        <end position="47"/>
    </location>
</feature>
<accession>A0A811RBK7</accession>
<evidence type="ECO:0000256" key="2">
    <source>
        <dbReference type="ARBA" id="ARBA00007214"/>
    </source>
</evidence>
<dbReference type="PANTHER" id="PTHR31713:SF98">
    <property type="entry name" value="CALMODULIN-BINDING PROTEIN 60 G"/>
    <property type="match status" value="1"/>
</dbReference>
<keyword evidence="3" id="KW-0805">Transcription regulation</keyword>
<evidence type="ECO:0000256" key="1">
    <source>
        <dbReference type="ARBA" id="ARBA00004123"/>
    </source>
</evidence>
<dbReference type="GO" id="GO:0043565">
    <property type="term" value="F:sequence-specific DNA binding"/>
    <property type="evidence" value="ECO:0007669"/>
    <property type="project" value="TreeGrafter"/>
</dbReference>
<dbReference type="InterPro" id="IPR046831">
    <property type="entry name" value="Calmodulin_bind_N"/>
</dbReference>